<organism evidence="4 5">
    <name type="scientific">Pythium oligandrum</name>
    <name type="common">Mycoparasitic fungus</name>
    <dbReference type="NCBI Taxonomy" id="41045"/>
    <lineage>
        <taxon>Eukaryota</taxon>
        <taxon>Sar</taxon>
        <taxon>Stramenopiles</taxon>
        <taxon>Oomycota</taxon>
        <taxon>Peronosporomycetes</taxon>
        <taxon>Pythiales</taxon>
        <taxon>Pythiaceae</taxon>
        <taxon>Pythium</taxon>
    </lineage>
</organism>
<evidence type="ECO:0008006" key="6">
    <source>
        <dbReference type="Google" id="ProtNLM"/>
    </source>
</evidence>
<dbReference type="InterPro" id="IPR016137">
    <property type="entry name" value="RGS"/>
</dbReference>
<dbReference type="InterPro" id="IPR018488">
    <property type="entry name" value="cNMP-bd_CS"/>
</dbReference>
<dbReference type="Pfam" id="PF00027">
    <property type="entry name" value="cNMP_binding"/>
    <property type="match status" value="1"/>
</dbReference>
<evidence type="ECO:0000259" key="2">
    <source>
        <dbReference type="PROSITE" id="PS50042"/>
    </source>
</evidence>
<dbReference type="AlphaFoldDB" id="A0A8K1FL31"/>
<dbReference type="Pfam" id="PF00615">
    <property type="entry name" value="RGS"/>
    <property type="match status" value="1"/>
</dbReference>
<dbReference type="InterPro" id="IPR036305">
    <property type="entry name" value="RGS_sf"/>
</dbReference>
<dbReference type="PRINTS" id="PR01301">
    <property type="entry name" value="RGSPROTEIN"/>
</dbReference>
<dbReference type="PROSITE" id="PS00889">
    <property type="entry name" value="CNMP_BINDING_2"/>
    <property type="match status" value="1"/>
</dbReference>
<evidence type="ECO:0000313" key="5">
    <source>
        <dbReference type="Proteomes" id="UP000794436"/>
    </source>
</evidence>
<dbReference type="InterPro" id="IPR018490">
    <property type="entry name" value="cNMP-bd_dom_sf"/>
</dbReference>
<dbReference type="SMART" id="SM00315">
    <property type="entry name" value="RGS"/>
    <property type="match status" value="1"/>
</dbReference>
<dbReference type="SUPFAM" id="SSF51206">
    <property type="entry name" value="cAMP-binding domain-like"/>
    <property type="match status" value="2"/>
</dbReference>
<evidence type="ECO:0000256" key="1">
    <source>
        <dbReference type="SAM" id="MobiDB-lite"/>
    </source>
</evidence>
<dbReference type="SUPFAM" id="SSF48097">
    <property type="entry name" value="Regulator of G-protein signaling, RGS"/>
    <property type="match status" value="1"/>
</dbReference>
<dbReference type="InterPro" id="IPR014710">
    <property type="entry name" value="RmlC-like_jellyroll"/>
</dbReference>
<feature type="domain" description="Cyclic nucleotide-binding" evidence="2">
    <location>
        <begin position="198"/>
        <end position="316"/>
    </location>
</feature>
<dbReference type="PANTHER" id="PTHR10845:SF192">
    <property type="entry name" value="DOUBLE HIT, ISOFORM B"/>
    <property type="match status" value="1"/>
</dbReference>
<accession>A0A8K1FL31</accession>
<dbReference type="OrthoDB" id="196547at2759"/>
<dbReference type="Gene3D" id="2.60.120.10">
    <property type="entry name" value="Jelly Rolls"/>
    <property type="match status" value="2"/>
</dbReference>
<name>A0A8K1FL31_PYTOL</name>
<dbReference type="Proteomes" id="UP000794436">
    <property type="component" value="Unassembled WGS sequence"/>
</dbReference>
<dbReference type="Gene3D" id="1.10.167.10">
    <property type="entry name" value="Regulator of G-protein Signalling 4, domain 2"/>
    <property type="match status" value="1"/>
</dbReference>
<dbReference type="SMART" id="SM00100">
    <property type="entry name" value="cNMP"/>
    <property type="match status" value="1"/>
</dbReference>
<dbReference type="EMBL" id="SPLM01000003">
    <property type="protein sequence ID" value="TMW67785.1"/>
    <property type="molecule type" value="Genomic_DNA"/>
</dbReference>
<feature type="domain" description="RGS" evidence="3">
    <location>
        <begin position="456"/>
        <end position="577"/>
    </location>
</feature>
<sequence>MGAMLGIHADHHEISELYDRSMLLPLIGSDQRDKVIRNARLKKAHERQAIPHQETQVMLIVDGSIDLYKASSKLHTIYVSSHEEVAAPETSLQTAARRARYDVTGAESQADDDALAIRTREVLIYWRGPEDVVCRYSCRSSSDEIILKAAVGDRVEFHGRTRYISISLKYLAAKTGVRKTINAVTNADLVELVGDIPFFAGIPREHLAMLTELSTLRVYPPKSVIFREDEGVSTQMYVTLAGTLEVSSSRASAPLAKLEPGSFFGEMSLLINIPRAATVTTVDSCLLLSIEKPAFHSFLENLPDVKLNVYKLLKERLLFKAMKSGVIPYFSNVPTARLIKFSQDLDIEDHVRKGDCLLDQEDVNSHKFGLIIYGVLEIVSSEQKRAKTHSQSVFITPGCYFGPFTFERLNFQRGRVLARSSVVLLSCPFSRVKELFDEYPEVAAEAHVAWFGERCDLAAVLRHAILTQRFQAFLEAEHSDENFMFCLDVQRFRSTPREERRQLAILIQQRYIQPDSPKEVNLPAVIRDQIVSTLKKTAVTDDVPVDFFDTANDEIMRLMKKDSFPRFKKSPMFQTVVDALDPHLNRKGSKLMDACHAFRESISLVHPGKLEHASMARMQRMLSTIRRSQQRQNAVAATTGPEFRRSRAKLRHVKEQ</sequence>
<feature type="region of interest" description="Disordered" evidence="1">
    <location>
        <begin position="631"/>
        <end position="656"/>
    </location>
</feature>
<dbReference type="PANTHER" id="PTHR10845">
    <property type="entry name" value="REGULATOR OF G PROTEIN SIGNALING"/>
    <property type="match status" value="1"/>
</dbReference>
<evidence type="ECO:0000313" key="4">
    <source>
        <dbReference type="EMBL" id="TMW67785.1"/>
    </source>
</evidence>
<feature type="compositionally biased region" description="Basic residues" evidence="1">
    <location>
        <begin position="646"/>
        <end position="656"/>
    </location>
</feature>
<comment type="caution">
    <text evidence="4">The sequence shown here is derived from an EMBL/GenBank/DDBJ whole genome shotgun (WGS) entry which is preliminary data.</text>
</comment>
<gene>
    <name evidence="4" type="ORF">Poli38472_007457</name>
</gene>
<dbReference type="InterPro" id="IPR000595">
    <property type="entry name" value="cNMP-bd_dom"/>
</dbReference>
<dbReference type="CDD" id="cd07440">
    <property type="entry name" value="RGS"/>
    <property type="match status" value="1"/>
</dbReference>
<keyword evidence="5" id="KW-1185">Reference proteome</keyword>
<dbReference type="PROSITE" id="PS50132">
    <property type="entry name" value="RGS"/>
    <property type="match status" value="1"/>
</dbReference>
<dbReference type="PROSITE" id="PS50042">
    <property type="entry name" value="CNMP_BINDING_3"/>
    <property type="match status" value="1"/>
</dbReference>
<protein>
    <recommendedName>
        <fullName evidence="6">Cyclic nucleotide-binding domain-containing protein</fullName>
    </recommendedName>
</protein>
<reference evidence="4" key="1">
    <citation type="submission" date="2019-03" db="EMBL/GenBank/DDBJ databases">
        <title>Long read genome sequence of the mycoparasitic Pythium oligandrum ATCC 38472 isolated from sugarbeet rhizosphere.</title>
        <authorList>
            <person name="Gaulin E."/>
        </authorList>
    </citation>
    <scope>NUCLEOTIDE SEQUENCE</scope>
    <source>
        <strain evidence="4">ATCC 38472_TT</strain>
    </source>
</reference>
<proteinExistence type="predicted"/>
<dbReference type="CDD" id="cd00038">
    <property type="entry name" value="CAP_ED"/>
    <property type="match status" value="1"/>
</dbReference>
<evidence type="ECO:0000259" key="3">
    <source>
        <dbReference type="PROSITE" id="PS50132"/>
    </source>
</evidence>
<dbReference type="InterPro" id="IPR044926">
    <property type="entry name" value="RGS_subdomain_2"/>
</dbReference>